<dbReference type="Pfam" id="PF16403">
    <property type="entry name" value="Bact_surface_Ig-like"/>
    <property type="match status" value="1"/>
</dbReference>
<proteinExistence type="predicted"/>
<dbReference type="InterPro" id="IPR022038">
    <property type="entry name" value="Ig-like_bact"/>
</dbReference>
<dbReference type="InterPro" id="IPR007110">
    <property type="entry name" value="Ig-like_dom"/>
</dbReference>
<keyword evidence="1" id="KW-0732">Signal</keyword>
<dbReference type="Gene3D" id="2.60.40.10">
    <property type="entry name" value="Immunoglobulins"/>
    <property type="match status" value="1"/>
</dbReference>
<evidence type="ECO:0000313" key="4">
    <source>
        <dbReference type="Proteomes" id="UP000276128"/>
    </source>
</evidence>
<dbReference type="PROSITE" id="PS50835">
    <property type="entry name" value="IG_LIKE"/>
    <property type="match status" value="1"/>
</dbReference>
<dbReference type="Pfam" id="PF12245">
    <property type="entry name" value="Big_3_2"/>
    <property type="match status" value="1"/>
</dbReference>
<feature type="chain" id="PRO_5018722940" evidence="1">
    <location>
        <begin position="24"/>
        <end position="1697"/>
    </location>
</feature>
<sequence length="1697" mass="182320">MRKLASFLVALMLFMGISQPAQADIIIAFKELVPTPPVNQPINVQVLPMRLDPNTGRNFVKEDDLLWVNVQFEGSGAACQRDSIVYAESVGQTTSPINLTIPASGSQITGYPAMFSYKVKASDPSGRLLMKQGPELCYSGKTQNVWHSSSNYHASFTDSTWLDNVSYFKSLFTQEVYIDTSAPVITFSQSANTNFKDSHGVTINVTDLPVLDNNVSQYYAWTTNAAPPAAADIKTAFTSGAVIPDPVENGTFYLHARAVDWVGHETISTAGPFNYDHIAPKITFGPYTGAIIKQSHGITVTATDEPTNTNVRLYYTWTQSISQPSPDAITTEMMNGAPALDPTGTGVFFLHVKAVDGAGNVTVASSGQVFYDHQGPAVTITPNSGAASTSRSIAYIITDTFAGFKQMSYEWLKDGASYSTGTTSSSSGSLNVPNSLEGNYRLKVTATDNAGNATIVTTQDYVIDKSPPVVTFSSQGNAAPAGARQVNVSLTDAQGTLGEASYLWTNSSTTPAANAGWTVFYTGGTTATYSKQIGSPTGANGTMFLHIKAADKAGNIGYTSTTQGFVLDNTKPVLSFTTPSTSKYVSSLETSLNITDNITNSLANFVIKYVVTQQKTTPADGAAWSSSTNGTFSLSGLNGEYYIYTKVSDQAGNQQTLTGGPYYMDSTPPTGSLTVKTKQVKTNSVEVGLTAADEHGPLDMRLSVNGGSTWGSWEPYADTKTVTIAGTEGTQTIAVQFRDAAGNMSVIYKDTAIYDVTKPALVKITYSTTANTNQPVKATLSATDNYTAAGDIVVSGLNGFTYEFQTNGTYTFVFRDKAGNENTATATVTWIDKTKPAITLSVDGSTTKQKAVSTVISATDNVTASDQLTYAYAWSTSATTAPATWQTLPADHKASLSGTDGIWYLWAKVTDQAGNTATRVSGLFQLDNTSPVGMITYSPAGRTANNVTATLTTNEQVRITQPASGAKEFIFTDNGTFEFRFEDLAGNVGTATAVVNNIDRSLPSAQVTISPTDWTKGPVQVTVDTGGNTELTLSDFVVPEDAVSMESTVSKAVYTFATNGTIRYRVTNQTTGIMSEDEVDVRNIDLVPPTGELIYSEARPTNQDVTVTLVTYDENHEAVTIVNNGGSDTYTFTKNGTFTFVFADQAGNLSQMTATVSNIVKQLPQAVITYSETGWTKQDVQATLAFPGAVLPMTILNNEGSAKVTFTQNGTFTFYYRDEAGNEGEAMAQVTNIDREPPKAVITYNVTGWTNQNVVATIVAVDNSGVAPVIVNNQGNPTYTFTDNGEFTFVFRDEAGNQQELRAYVDRIDKQKPVATIRYSTSVPTNADVRASVDANEAITVLGNNGNSFYDFTVNGSYTFVVADRAGNQSTVTATVANIDRTPPSLHLTYSTTAPTKDAVYVTVGANEEIQVLNNNRAKQMVFRDNGTFTFLVQDLAGNRAEAVATVTNISLPNAKVTYSYSETGPTRNDVTVTLNAEQPLTYAGISGNKVTFTENGTRWIEATDAVSNKYVFRVDVTNIDRTAPSIRFLDGDQLLLPVGSPTGDLKQYVEAVDNLDGNVKDKLSVTHTIQNQVPGEYKVTYSVKDRAGNEAVVVRKAIVIAPTEFTVYVNGNSVQNGDVVVYGQAIKLSLFGQQGDTQVQWSRGSKAKGDFKTFQAAVTNGMLEIKDYGLYTFYVQDQERQTKLIHVYILPAKTTD</sequence>
<dbReference type="Proteomes" id="UP000276128">
    <property type="component" value="Unassembled WGS sequence"/>
</dbReference>
<gene>
    <name evidence="3" type="ORF">EJQ19_25715</name>
</gene>
<dbReference type="OrthoDB" id="2654915at2"/>
<reference evidence="3 4" key="1">
    <citation type="submission" date="2018-12" db="EMBL/GenBank/DDBJ databases">
        <title>Bacillus ochoae sp. nov., Paenibacillus whitsoniae sp. nov., Paenibacillus spiritus sp. nov. Isolated from the Mars Exploration Rover during spacecraft assembly.</title>
        <authorList>
            <person name="Seuylemezian A."/>
            <person name="Vaishampayan P."/>
        </authorList>
    </citation>
    <scope>NUCLEOTIDE SEQUENCE [LARGE SCALE GENOMIC DNA]</scope>
    <source>
        <strain evidence="3 4">MER 54</strain>
    </source>
</reference>
<dbReference type="RefSeq" id="WP_126144099.1">
    <property type="nucleotide sequence ID" value="NZ_RXHU01000085.1"/>
</dbReference>
<evidence type="ECO:0000256" key="1">
    <source>
        <dbReference type="SAM" id="SignalP"/>
    </source>
</evidence>
<dbReference type="InterPro" id="IPR032179">
    <property type="entry name" value="Cry22Aa_Ig-like"/>
</dbReference>
<name>A0A3S0C7M0_9BACL</name>
<evidence type="ECO:0000313" key="3">
    <source>
        <dbReference type="EMBL" id="RTE05011.1"/>
    </source>
</evidence>
<protein>
    <submittedName>
        <fullName evidence="3">DUF5011 domain-containing protein</fullName>
    </submittedName>
</protein>
<accession>A0A3S0C7M0</accession>
<comment type="caution">
    <text evidence="3">The sequence shown here is derived from an EMBL/GenBank/DDBJ whole genome shotgun (WGS) entry which is preliminary data.</text>
</comment>
<dbReference type="EMBL" id="RXHU01000085">
    <property type="protein sequence ID" value="RTE05011.1"/>
    <property type="molecule type" value="Genomic_DNA"/>
</dbReference>
<feature type="domain" description="Ig-like" evidence="2">
    <location>
        <begin position="376"/>
        <end position="457"/>
    </location>
</feature>
<keyword evidence="4" id="KW-1185">Reference proteome</keyword>
<feature type="signal peptide" evidence="1">
    <location>
        <begin position="1"/>
        <end position="23"/>
    </location>
</feature>
<organism evidence="3 4">
    <name type="scientific">Paenibacillus whitsoniae</name>
    <dbReference type="NCBI Taxonomy" id="2496558"/>
    <lineage>
        <taxon>Bacteria</taxon>
        <taxon>Bacillati</taxon>
        <taxon>Bacillota</taxon>
        <taxon>Bacilli</taxon>
        <taxon>Bacillales</taxon>
        <taxon>Paenibacillaceae</taxon>
        <taxon>Paenibacillus</taxon>
    </lineage>
</organism>
<evidence type="ECO:0000259" key="2">
    <source>
        <dbReference type="PROSITE" id="PS50835"/>
    </source>
</evidence>
<dbReference type="InterPro" id="IPR013783">
    <property type="entry name" value="Ig-like_fold"/>
</dbReference>